<evidence type="ECO:0000313" key="1">
    <source>
        <dbReference type="EMBL" id="EAT99399.2"/>
    </source>
</evidence>
<dbReference type="AlphaFoldDB" id="A7GWJ9"/>
<proteinExistence type="predicted"/>
<keyword evidence="2" id="KW-1185">Reference proteome</keyword>
<dbReference type="Proteomes" id="UP000006380">
    <property type="component" value="Chromosome"/>
</dbReference>
<evidence type="ECO:0000313" key="2">
    <source>
        <dbReference type="Proteomes" id="UP000006380"/>
    </source>
</evidence>
<gene>
    <name evidence="1" type="ORF">CCV52592_0377</name>
</gene>
<dbReference type="HOGENOM" id="CLU_104520_0_0_7"/>
<dbReference type="KEGG" id="ccv:CCV52592_0377"/>
<organism evidence="1 2">
    <name type="scientific">Campylobacter curvus (strain 525.92)</name>
    <dbReference type="NCBI Taxonomy" id="360105"/>
    <lineage>
        <taxon>Bacteria</taxon>
        <taxon>Pseudomonadati</taxon>
        <taxon>Campylobacterota</taxon>
        <taxon>Epsilonproteobacteria</taxon>
        <taxon>Campylobacterales</taxon>
        <taxon>Campylobacteraceae</taxon>
        <taxon>Campylobacter</taxon>
    </lineage>
</organism>
<sequence>MKFGHSSDIGEITPSIFAGLDKLSQARIFITLYNASVERDLAIPLSYAKFLNIKDIFNARINTLLKPKFLNSKCANSLCLASNAIISAYLKNEFSSLKFIAKQPKHVAAKMIKMLYAKGEFEICLDANDMFSQFVYDKIAAKHHDKEVAFENGIISIRQGGRELLSVMPSFKYVNLDDMRNLSDEINRAVGVLNSKNHERIYIIFPRNKEFKHHVEVRHCGCMQGSLKLVPYTISNKIF</sequence>
<dbReference type="STRING" id="360105.CCV52592_0377"/>
<dbReference type="RefSeq" id="WP_011991816.1">
    <property type="nucleotide sequence ID" value="NC_009715.2"/>
</dbReference>
<reference evidence="1" key="1">
    <citation type="submission" date="2016-07" db="EMBL/GenBank/DDBJ databases">
        <title>Comparative genomics of the Campylobacter concisus group.</title>
        <authorList>
            <person name="Miller W.G."/>
            <person name="Yee E."/>
            <person name="Chapman M.H."/>
            <person name="Huynh S."/>
            <person name="Bono J.L."/>
            <person name="On S.L.W."/>
            <person name="StLeger J."/>
            <person name="Foster G."/>
            <person name="Parker C.T."/>
        </authorList>
    </citation>
    <scope>NUCLEOTIDE SEQUENCE</scope>
    <source>
        <strain evidence="1">525.92</strain>
    </source>
</reference>
<name>A7GWJ9_CAMC5</name>
<dbReference type="OrthoDB" id="5358202at2"/>
<protein>
    <submittedName>
        <fullName evidence="1">Uncharacterized protein</fullName>
    </submittedName>
</protein>
<accession>A7GWJ9</accession>
<dbReference type="EMBL" id="CP000767">
    <property type="protein sequence ID" value="EAT99399.2"/>
    <property type="molecule type" value="Genomic_DNA"/>
</dbReference>